<dbReference type="Proteomes" id="UP000321306">
    <property type="component" value="Unassembled WGS sequence"/>
</dbReference>
<name>A0A511MZ31_DEIC1</name>
<sequence>MNQLKAVSPRTQVVPQAPLSTPADGVYQWTRVEPFSGVTEYLATFERGRLIELASNGSTEDRLLILNQVEAATLHSMRQHKHEKVA</sequence>
<reference evidence="1 2" key="1">
    <citation type="submission" date="2019-07" db="EMBL/GenBank/DDBJ databases">
        <title>Whole genome shotgun sequence of Deinococcus cellulosilyticus NBRC 106333.</title>
        <authorList>
            <person name="Hosoyama A."/>
            <person name="Uohara A."/>
            <person name="Ohji S."/>
            <person name="Ichikawa N."/>
        </authorList>
    </citation>
    <scope>NUCLEOTIDE SEQUENCE [LARGE SCALE GENOMIC DNA]</scope>
    <source>
        <strain evidence="1 2">NBRC 106333</strain>
    </source>
</reference>
<organism evidence="1 2">
    <name type="scientific">Deinococcus cellulosilyticus (strain DSM 18568 / NBRC 106333 / KACC 11606 / 5516J-15)</name>
    <dbReference type="NCBI Taxonomy" id="1223518"/>
    <lineage>
        <taxon>Bacteria</taxon>
        <taxon>Thermotogati</taxon>
        <taxon>Deinococcota</taxon>
        <taxon>Deinococci</taxon>
        <taxon>Deinococcales</taxon>
        <taxon>Deinococcaceae</taxon>
        <taxon>Deinococcus</taxon>
    </lineage>
</organism>
<keyword evidence="2" id="KW-1185">Reference proteome</keyword>
<evidence type="ECO:0000313" key="2">
    <source>
        <dbReference type="Proteomes" id="UP000321306"/>
    </source>
</evidence>
<evidence type="ECO:0000313" key="1">
    <source>
        <dbReference type="EMBL" id="GEM45875.1"/>
    </source>
</evidence>
<gene>
    <name evidence="1" type="ORF">DC3_15100</name>
</gene>
<comment type="caution">
    <text evidence="1">The sequence shown here is derived from an EMBL/GenBank/DDBJ whole genome shotgun (WGS) entry which is preliminary data.</text>
</comment>
<protein>
    <submittedName>
        <fullName evidence="1">Uncharacterized protein</fullName>
    </submittedName>
</protein>
<dbReference type="RefSeq" id="WP_146883553.1">
    <property type="nucleotide sequence ID" value="NZ_BJXB01000005.1"/>
</dbReference>
<dbReference type="AlphaFoldDB" id="A0A511MZ31"/>
<accession>A0A511MZ31</accession>
<dbReference type="EMBL" id="BJXB01000005">
    <property type="protein sequence ID" value="GEM45875.1"/>
    <property type="molecule type" value="Genomic_DNA"/>
</dbReference>
<proteinExistence type="predicted"/>